<keyword evidence="11" id="KW-0324">Glycolysis</keyword>
<comment type="pathway">
    <text evidence="2">Carbohydrate degradation; glycolysis; pyruvate from D-glyceraldehyde 3-phosphate: step 2/5.</text>
</comment>
<keyword evidence="13" id="KW-1185">Reference proteome</keyword>
<proteinExistence type="inferred from homology"/>
<organism evidence="12 13">
    <name type="scientific">Portunus trituberculatus</name>
    <name type="common">Swimming crab</name>
    <name type="synonym">Neptunus trituberculatus</name>
    <dbReference type="NCBI Taxonomy" id="210409"/>
    <lineage>
        <taxon>Eukaryota</taxon>
        <taxon>Metazoa</taxon>
        <taxon>Ecdysozoa</taxon>
        <taxon>Arthropoda</taxon>
        <taxon>Crustacea</taxon>
        <taxon>Multicrustacea</taxon>
        <taxon>Malacostraca</taxon>
        <taxon>Eumalacostraca</taxon>
        <taxon>Eucarida</taxon>
        <taxon>Decapoda</taxon>
        <taxon>Pleocyemata</taxon>
        <taxon>Brachyura</taxon>
        <taxon>Eubrachyura</taxon>
        <taxon>Portunoidea</taxon>
        <taxon>Portunidae</taxon>
        <taxon>Portuninae</taxon>
        <taxon>Portunus</taxon>
    </lineage>
</organism>
<dbReference type="GO" id="GO:0006094">
    <property type="term" value="P:gluconeogenesis"/>
    <property type="evidence" value="ECO:0007669"/>
    <property type="project" value="TreeGrafter"/>
</dbReference>
<dbReference type="GO" id="GO:0004618">
    <property type="term" value="F:phosphoglycerate kinase activity"/>
    <property type="evidence" value="ECO:0007669"/>
    <property type="project" value="UniProtKB-EC"/>
</dbReference>
<evidence type="ECO:0000256" key="4">
    <source>
        <dbReference type="ARBA" id="ARBA00013061"/>
    </source>
</evidence>
<keyword evidence="8 12" id="KW-0418">Kinase</keyword>
<dbReference type="InterPro" id="IPR015824">
    <property type="entry name" value="Phosphoglycerate_kinase_N"/>
</dbReference>
<evidence type="ECO:0000313" key="12">
    <source>
        <dbReference type="EMBL" id="MPC18078.1"/>
    </source>
</evidence>
<keyword evidence="9" id="KW-0067">ATP-binding</keyword>
<dbReference type="UniPathway" id="UPA00109">
    <property type="reaction ID" value="UER00185"/>
</dbReference>
<dbReference type="GO" id="GO:0005524">
    <property type="term" value="F:ATP binding"/>
    <property type="evidence" value="ECO:0007669"/>
    <property type="project" value="UniProtKB-KW"/>
</dbReference>
<dbReference type="SUPFAM" id="SSF53748">
    <property type="entry name" value="Phosphoglycerate kinase"/>
    <property type="match status" value="1"/>
</dbReference>
<dbReference type="EC" id="2.7.2.3" evidence="4"/>
<dbReference type="GO" id="GO:0046872">
    <property type="term" value="F:metal ion binding"/>
    <property type="evidence" value="ECO:0007669"/>
    <property type="project" value="UniProtKB-KW"/>
</dbReference>
<dbReference type="InterPro" id="IPR036043">
    <property type="entry name" value="Phosphoglycerate_kinase_sf"/>
</dbReference>
<protein>
    <recommendedName>
        <fullName evidence="4">phosphoglycerate kinase</fullName>
        <ecNumber evidence="4">2.7.2.3</ecNumber>
    </recommendedName>
</protein>
<keyword evidence="6" id="KW-0479">Metal-binding</keyword>
<evidence type="ECO:0000256" key="10">
    <source>
        <dbReference type="ARBA" id="ARBA00022842"/>
    </source>
</evidence>
<evidence type="ECO:0000256" key="8">
    <source>
        <dbReference type="ARBA" id="ARBA00022777"/>
    </source>
</evidence>
<dbReference type="PANTHER" id="PTHR11406:SF0">
    <property type="entry name" value="PHOSPHOGLYCERATE KINASE"/>
    <property type="match status" value="1"/>
</dbReference>
<name>A0A5B7D9Q4_PORTR</name>
<dbReference type="GO" id="GO:0043531">
    <property type="term" value="F:ADP binding"/>
    <property type="evidence" value="ECO:0007669"/>
    <property type="project" value="TreeGrafter"/>
</dbReference>
<keyword evidence="5" id="KW-0808">Transferase</keyword>
<evidence type="ECO:0000256" key="3">
    <source>
        <dbReference type="ARBA" id="ARBA00008982"/>
    </source>
</evidence>
<comment type="similarity">
    <text evidence="3">Belongs to the phosphoglycerate kinase family.</text>
</comment>
<dbReference type="GO" id="GO:0006096">
    <property type="term" value="P:glycolytic process"/>
    <property type="evidence" value="ECO:0007669"/>
    <property type="project" value="UniProtKB-UniPathway"/>
</dbReference>
<evidence type="ECO:0000313" key="13">
    <source>
        <dbReference type="Proteomes" id="UP000324222"/>
    </source>
</evidence>
<dbReference type="OrthoDB" id="275353at2759"/>
<sequence>MANRRLHSIARHMQATHGKGSRYGTYSQAPTMLTRVLRQQLVALQQTEPYIGTYDESQGNKNMKFTLAPVAEELRTLLKKEVTFLPDCVGPEVEAACADPASGSVILLENLRFHVEEEGKGVDATGAKRGT</sequence>
<keyword evidence="7" id="KW-0547">Nucleotide-binding</keyword>
<evidence type="ECO:0000256" key="2">
    <source>
        <dbReference type="ARBA" id="ARBA00004838"/>
    </source>
</evidence>
<keyword evidence="10" id="KW-0460">Magnesium</keyword>
<dbReference type="Gene3D" id="3.40.50.1260">
    <property type="entry name" value="Phosphoglycerate kinase, N-terminal domain"/>
    <property type="match status" value="1"/>
</dbReference>
<dbReference type="Pfam" id="PF00162">
    <property type="entry name" value="PGK"/>
    <property type="match status" value="1"/>
</dbReference>
<gene>
    <name evidence="12" type="primary">Pgk</name>
    <name evidence="12" type="ORF">E2C01_010950</name>
</gene>
<evidence type="ECO:0000256" key="5">
    <source>
        <dbReference type="ARBA" id="ARBA00022679"/>
    </source>
</evidence>
<dbReference type="AlphaFoldDB" id="A0A5B7D9Q4"/>
<evidence type="ECO:0000256" key="6">
    <source>
        <dbReference type="ARBA" id="ARBA00022723"/>
    </source>
</evidence>
<dbReference type="InterPro" id="IPR001576">
    <property type="entry name" value="Phosphoglycerate_kinase"/>
</dbReference>
<dbReference type="PANTHER" id="PTHR11406">
    <property type="entry name" value="PHOSPHOGLYCERATE KINASE"/>
    <property type="match status" value="1"/>
</dbReference>
<comment type="caution">
    <text evidence="12">The sequence shown here is derived from an EMBL/GenBank/DDBJ whole genome shotgun (WGS) entry which is preliminary data.</text>
</comment>
<accession>A0A5B7D9Q4</accession>
<comment type="cofactor">
    <cofactor evidence="1">
        <name>Mg(2+)</name>
        <dbReference type="ChEBI" id="CHEBI:18420"/>
    </cofactor>
</comment>
<evidence type="ECO:0000256" key="9">
    <source>
        <dbReference type="ARBA" id="ARBA00022840"/>
    </source>
</evidence>
<dbReference type="GO" id="GO:0005829">
    <property type="term" value="C:cytosol"/>
    <property type="evidence" value="ECO:0007669"/>
    <property type="project" value="TreeGrafter"/>
</dbReference>
<dbReference type="EMBL" id="VSRR010000645">
    <property type="protein sequence ID" value="MPC18078.1"/>
    <property type="molecule type" value="Genomic_DNA"/>
</dbReference>
<evidence type="ECO:0000256" key="7">
    <source>
        <dbReference type="ARBA" id="ARBA00022741"/>
    </source>
</evidence>
<evidence type="ECO:0000256" key="1">
    <source>
        <dbReference type="ARBA" id="ARBA00001946"/>
    </source>
</evidence>
<evidence type="ECO:0000256" key="11">
    <source>
        <dbReference type="ARBA" id="ARBA00023152"/>
    </source>
</evidence>
<dbReference type="Proteomes" id="UP000324222">
    <property type="component" value="Unassembled WGS sequence"/>
</dbReference>
<reference evidence="12 13" key="1">
    <citation type="submission" date="2019-05" db="EMBL/GenBank/DDBJ databases">
        <title>Another draft genome of Portunus trituberculatus and its Hox gene families provides insights of decapod evolution.</title>
        <authorList>
            <person name="Jeong J.-H."/>
            <person name="Song I."/>
            <person name="Kim S."/>
            <person name="Choi T."/>
            <person name="Kim D."/>
            <person name="Ryu S."/>
            <person name="Kim W."/>
        </authorList>
    </citation>
    <scope>NUCLEOTIDE SEQUENCE [LARGE SCALE GENOMIC DNA]</scope>
    <source>
        <tissue evidence="12">Muscle</tissue>
    </source>
</reference>